<feature type="domain" description="Bacterial surface antigen (D15)" evidence="4">
    <location>
        <begin position="138"/>
        <end position="382"/>
    </location>
</feature>
<evidence type="ECO:0000256" key="2">
    <source>
        <dbReference type="ARBA" id="ARBA00023136"/>
    </source>
</evidence>
<evidence type="ECO:0000313" key="5">
    <source>
        <dbReference type="EMBL" id="MSS18442.1"/>
    </source>
</evidence>
<accession>A0A6L5XG25</accession>
<keyword evidence="3" id="KW-0732">Signal</keyword>
<evidence type="ECO:0000256" key="1">
    <source>
        <dbReference type="ARBA" id="ARBA00004370"/>
    </source>
</evidence>
<dbReference type="EMBL" id="VULT01000021">
    <property type="protein sequence ID" value="MSS18442.1"/>
    <property type="molecule type" value="Genomic_DNA"/>
</dbReference>
<dbReference type="Pfam" id="PF01103">
    <property type="entry name" value="Omp85"/>
    <property type="match status" value="1"/>
</dbReference>
<keyword evidence="6" id="KW-1185">Reference proteome</keyword>
<dbReference type="Proteomes" id="UP000483362">
    <property type="component" value="Unassembled WGS sequence"/>
</dbReference>
<feature type="signal peptide" evidence="3">
    <location>
        <begin position="1"/>
        <end position="20"/>
    </location>
</feature>
<comment type="caution">
    <text evidence="5">The sequence shown here is derived from an EMBL/GenBank/DDBJ whole genome shotgun (WGS) entry which is preliminary data.</text>
</comment>
<evidence type="ECO:0000313" key="6">
    <source>
        <dbReference type="Proteomes" id="UP000483362"/>
    </source>
</evidence>
<keyword evidence="2" id="KW-0472">Membrane</keyword>
<gene>
    <name evidence="5" type="ORF">FYJ29_11850</name>
</gene>
<dbReference type="AlphaFoldDB" id="A0A6L5XG25"/>
<dbReference type="RefSeq" id="WP_154327224.1">
    <property type="nucleotide sequence ID" value="NZ_CP045696.1"/>
</dbReference>
<name>A0A6L5XG25_9BACT</name>
<feature type="chain" id="PRO_5027013519" evidence="3">
    <location>
        <begin position="21"/>
        <end position="382"/>
    </location>
</feature>
<proteinExistence type="predicted"/>
<dbReference type="InterPro" id="IPR000184">
    <property type="entry name" value="Bac_surfAg_D15"/>
</dbReference>
<evidence type="ECO:0000259" key="4">
    <source>
        <dbReference type="Pfam" id="PF01103"/>
    </source>
</evidence>
<protein>
    <submittedName>
        <fullName evidence="5">BamA/TamA family outer membrane protein</fullName>
    </submittedName>
</protein>
<reference evidence="5 6" key="1">
    <citation type="submission" date="2019-08" db="EMBL/GenBank/DDBJ databases">
        <title>In-depth cultivation of the pig gut microbiome towards novel bacterial diversity and tailored functional studies.</title>
        <authorList>
            <person name="Wylensek D."/>
            <person name="Hitch T.C.A."/>
            <person name="Clavel T."/>
        </authorList>
    </citation>
    <scope>NUCLEOTIDE SEQUENCE [LARGE SCALE GENOMIC DNA]</scope>
    <source>
        <strain evidence="5 6">Oil-RF-744-WCA-WT-10</strain>
    </source>
</reference>
<evidence type="ECO:0000256" key="3">
    <source>
        <dbReference type="SAM" id="SignalP"/>
    </source>
</evidence>
<comment type="subcellular location">
    <subcellularLocation>
        <location evidence="1">Membrane</location>
    </subcellularLocation>
</comment>
<dbReference type="Gene3D" id="2.40.160.50">
    <property type="entry name" value="membrane protein fhac: a member of the omp85/tpsb transporter family"/>
    <property type="match status" value="1"/>
</dbReference>
<sequence length="382" mass="43305">MARALLLLLLLSTALPESMAQEQRDTTAVTRKRSLVGRFLDYFGDANKEKKHKRFDFSVIGGPHYSTDTKLGLGLVASGLYHATPADSLLPPSNVSIFSDISTVGFYMIGVRGTHIFPSDRQRIDYTVYFYSFPTYFWGIGYDKGDNDDNKSKMNRWQTQVKASWLFRASGNLFMGPTIAVDYITAHHVKRPELLEGQRKSTFNAGAGATLLYDTRDNLTAPRRGVYLWLQQVFRPHFAGNHYAFTTTDVRTSGYIGLWKGSTLALDMRAQFNYGNPSWGMLAQLGGSSAMRGYYEGRYRDKHKIETQVELRQHVWRRNGIVVWAGAGTVFDKPGSIKLRHVLPNYGVGYRWEFKKNVNVRLDYGFGKKGQSGFTFNINEAF</sequence>
<dbReference type="GO" id="GO:0019867">
    <property type="term" value="C:outer membrane"/>
    <property type="evidence" value="ECO:0007669"/>
    <property type="project" value="InterPro"/>
</dbReference>
<organism evidence="5 6">
    <name type="scientific">Sodaliphilus pleomorphus</name>
    <dbReference type="NCBI Taxonomy" id="2606626"/>
    <lineage>
        <taxon>Bacteria</taxon>
        <taxon>Pseudomonadati</taxon>
        <taxon>Bacteroidota</taxon>
        <taxon>Bacteroidia</taxon>
        <taxon>Bacteroidales</taxon>
        <taxon>Muribaculaceae</taxon>
        <taxon>Sodaliphilus</taxon>
    </lineage>
</organism>